<keyword evidence="5" id="KW-0010">Activator</keyword>
<name>A0A2I0IXB1_PUNGR</name>
<gene>
    <name evidence="9" type="ORF">CRG98_031258</name>
</gene>
<dbReference type="GO" id="GO:0009873">
    <property type="term" value="P:ethylene-activated signaling pathway"/>
    <property type="evidence" value="ECO:0007669"/>
    <property type="project" value="UniProtKB-KW"/>
</dbReference>
<dbReference type="GO" id="GO:0003700">
    <property type="term" value="F:DNA-binding transcription factor activity"/>
    <property type="evidence" value="ECO:0007669"/>
    <property type="project" value="InterPro"/>
</dbReference>
<evidence type="ECO:0000256" key="1">
    <source>
        <dbReference type="ARBA" id="ARBA00004123"/>
    </source>
</evidence>
<dbReference type="CDD" id="cd00018">
    <property type="entry name" value="AP2"/>
    <property type="match status" value="1"/>
</dbReference>
<dbReference type="OrthoDB" id="1276482at2759"/>
<evidence type="ECO:0000256" key="8">
    <source>
        <dbReference type="ARBA" id="ARBA00024343"/>
    </source>
</evidence>
<dbReference type="Gene3D" id="3.30.730.10">
    <property type="entry name" value="AP2/ERF domain"/>
    <property type="match status" value="1"/>
</dbReference>
<dbReference type="SMART" id="SM00380">
    <property type="entry name" value="AP2"/>
    <property type="match status" value="1"/>
</dbReference>
<dbReference type="InterPro" id="IPR016177">
    <property type="entry name" value="DNA-bd_dom_sf"/>
</dbReference>
<comment type="subcellular location">
    <subcellularLocation>
        <location evidence="1">Nucleus</location>
    </subcellularLocation>
</comment>
<proteinExistence type="inferred from homology"/>
<evidence type="ECO:0000313" key="10">
    <source>
        <dbReference type="Proteomes" id="UP000233551"/>
    </source>
</evidence>
<keyword evidence="2" id="KW-0936">Ethylene signaling pathway</keyword>
<dbReference type="InterPro" id="IPR001471">
    <property type="entry name" value="AP2/ERF_dom"/>
</dbReference>
<dbReference type="GO" id="GO:0003677">
    <property type="term" value="F:DNA binding"/>
    <property type="evidence" value="ECO:0007669"/>
    <property type="project" value="UniProtKB-KW"/>
</dbReference>
<evidence type="ECO:0000313" key="9">
    <source>
        <dbReference type="EMBL" id="PKI48310.1"/>
    </source>
</evidence>
<evidence type="ECO:0000256" key="7">
    <source>
        <dbReference type="ARBA" id="ARBA00023242"/>
    </source>
</evidence>
<dbReference type="GO" id="GO:0005634">
    <property type="term" value="C:nucleus"/>
    <property type="evidence" value="ECO:0007669"/>
    <property type="project" value="UniProtKB-SubCell"/>
</dbReference>
<dbReference type="SUPFAM" id="SSF54171">
    <property type="entry name" value="DNA-binding domain"/>
    <property type="match status" value="1"/>
</dbReference>
<dbReference type="InterPro" id="IPR036955">
    <property type="entry name" value="AP2/ERF_dom_sf"/>
</dbReference>
<keyword evidence="6" id="KW-0804">Transcription</keyword>
<evidence type="ECO:0000256" key="4">
    <source>
        <dbReference type="ARBA" id="ARBA00023125"/>
    </source>
</evidence>
<keyword evidence="7" id="KW-0539">Nucleus</keyword>
<evidence type="ECO:0000256" key="5">
    <source>
        <dbReference type="ARBA" id="ARBA00023159"/>
    </source>
</evidence>
<dbReference type="Proteomes" id="UP000233551">
    <property type="component" value="Unassembled WGS sequence"/>
</dbReference>
<dbReference type="PROSITE" id="PS51032">
    <property type="entry name" value="AP2_ERF"/>
    <property type="match status" value="1"/>
</dbReference>
<evidence type="ECO:0000256" key="6">
    <source>
        <dbReference type="ARBA" id="ARBA00023163"/>
    </source>
</evidence>
<dbReference type="InterPro" id="IPR050913">
    <property type="entry name" value="AP2/ERF_ERF"/>
</dbReference>
<dbReference type="PANTHER" id="PTHR31194:SF140">
    <property type="entry name" value="ETHYLENE-RESPONSIVE TRANSCRIPTION FACTOR CRF2"/>
    <property type="match status" value="1"/>
</dbReference>
<organism evidence="9 10">
    <name type="scientific">Punica granatum</name>
    <name type="common">Pomegranate</name>
    <dbReference type="NCBI Taxonomy" id="22663"/>
    <lineage>
        <taxon>Eukaryota</taxon>
        <taxon>Viridiplantae</taxon>
        <taxon>Streptophyta</taxon>
        <taxon>Embryophyta</taxon>
        <taxon>Tracheophyta</taxon>
        <taxon>Spermatophyta</taxon>
        <taxon>Magnoliopsida</taxon>
        <taxon>eudicotyledons</taxon>
        <taxon>Gunneridae</taxon>
        <taxon>Pentapetalae</taxon>
        <taxon>rosids</taxon>
        <taxon>malvids</taxon>
        <taxon>Myrtales</taxon>
        <taxon>Lythraceae</taxon>
        <taxon>Punica</taxon>
    </lineage>
</organism>
<dbReference type="PANTHER" id="PTHR31194">
    <property type="entry name" value="SHN SHINE , DNA BINDING / TRANSCRIPTION FACTOR"/>
    <property type="match status" value="1"/>
</dbReference>
<sequence length="317" mass="35618">MPGLETEKVPSGSSRSSPGEGFVKKKLNREENLRTMRRVRVIYSDPDATESSSDEDDAYYDSRRVRTGHKRIVREIVVPVPRQESGRARETSSKRPKCISISEKFYDGKRNRPSSNSMYKGVRRRPWGKYAAEIRDPIRGVRVWLGTYGTAEEAALAYQKKKLEFDRAIMSSKNKILPIHSDTGSEETTASFCLPSPSSVLDAQISASFCSKPKPLPTREEKMAGSHIEEAIEEQELLFDPVMISSPVMSQDLDLGCEDNLLLGDGFLDSPELVSWVDDLPKCRFPNSDVLNLPDIELSLEKEELAWVDEALNIACI</sequence>
<dbReference type="PRINTS" id="PR00367">
    <property type="entry name" value="ETHRSPELEMNT"/>
</dbReference>
<keyword evidence="3" id="KW-0805">Transcription regulation</keyword>
<dbReference type="EMBL" id="PGOL01002404">
    <property type="protein sequence ID" value="PKI48310.1"/>
    <property type="molecule type" value="Genomic_DNA"/>
</dbReference>
<keyword evidence="10" id="KW-1185">Reference proteome</keyword>
<evidence type="ECO:0000256" key="3">
    <source>
        <dbReference type="ARBA" id="ARBA00023015"/>
    </source>
</evidence>
<dbReference type="GeneID" id="116188250"/>
<keyword evidence="4" id="KW-0238">DNA-binding</keyword>
<reference evidence="9 10" key="1">
    <citation type="submission" date="2017-11" db="EMBL/GenBank/DDBJ databases">
        <title>De-novo sequencing of pomegranate (Punica granatum L.) genome.</title>
        <authorList>
            <person name="Akparov Z."/>
            <person name="Amiraslanov A."/>
            <person name="Hajiyeva S."/>
            <person name="Abbasov M."/>
            <person name="Kaur K."/>
            <person name="Hamwieh A."/>
            <person name="Solovyev V."/>
            <person name="Salamov A."/>
            <person name="Braich B."/>
            <person name="Kosarev P."/>
            <person name="Mahmoud A."/>
            <person name="Hajiyev E."/>
            <person name="Babayeva S."/>
            <person name="Izzatullayeva V."/>
            <person name="Mammadov A."/>
            <person name="Mammadov A."/>
            <person name="Sharifova S."/>
            <person name="Ojaghi J."/>
            <person name="Eynullazada K."/>
            <person name="Bayramov B."/>
            <person name="Abdulazimova A."/>
            <person name="Shahmuradov I."/>
        </authorList>
    </citation>
    <scope>NUCLEOTIDE SEQUENCE [LARGE SCALE GENOMIC DNA]</scope>
    <source>
        <strain evidence="10">cv. AG2017</strain>
        <tissue evidence="9">Leaf</tissue>
    </source>
</reference>
<dbReference type="Pfam" id="PF00847">
    <property type="entry name" value="AP2"/>
    <property type="match status" value="1"/>
</dbReference>
<accession>A0A2I0IXB1</accession>
<protein>
    <submittedName>
        <fullName evidence="9">Uncharacterized protein</fullName>
    </submittedName>
</protein>
<evidence type="ECO:0000256" key="2">
    <source>
        <dbReference type="ARBA" id="ARBA00022745"/>
    </source>
</evidence>
<comment type="similarity">
    <text evidence="8">Belongs to the AP2/ERF transcription factor family. ERF subfamily.</text>
</comment>
<comment type="caution">
    <text evidence="9">The sequence shown here is derived from an EMBL/GenBank/DDBJ whole genome shotgun (WGS) entry which is preliminary data.</text>
</comment>
<dbReference type="AlphaFoldDB" id="A0A2I0IXB1"/>
<dbReference type="STRING" id="22663.A0A2I0IXB1"/>